<evidence type="ECO:0000256" key="4">
    <source>
        <dbReference type="PROSITE-ProRule" id="PRU00433"/>
    </source>
</evidence>
<organism evidence="6 7">
    <name type="scientific">Leptospira kobayashii</name>
    <dbReference type="NCBI Taxonomy" id="1917830"/>
    <lineage>
        <taxon>Bacteria</taxon>
        <taxon>Pseudomonadati</taxon>
        <taxon>Spirochaetota</taxon>
        <taxon>Spirochaetia</taxon>
        <taxon>Leptospirales</taxon>
        <taxon>Leptospiraceae</taxon>
        <taxon>Leptospira</taxon>
    </lineage>
</organism>
<dbReference type="Gene3D" id="1.10.760.10">
    <property type="entry name" value="Cytochrome c-like domain"/>
    <property type="match status" value="1"/>
</dbReference>
<evidence type="ECO:0000313" key="7">
    <source>
        <dbReference type="Proteomes" id="UP000245263"/>
    </source>
</evidence>
<evidence type="ECO:0000256" key="2">
    <source>
        <dbReference type="ARBA" id="ARBA00022723"/>
    </source>
</evidence>
<dbReference type="PROSITE" id="PS51257">
    <property type="entry name" value="PROKAR_LIPOPROTEIN"/>
    <property type="match status" value="1"/>
</dbReference>
<dbReference type="EMBL" id="AP025028">
    <property type="protein sequence ID" value="BDA78738.1"/>
    <property type="molecule type" value="Genomic_DNA"/>
</dbReference>
<evidence type="ECO:0000256" key="1">
    <source>
        <dbReference type="ARBA" id="ARBA00022617"/>
    </source>
</evidence>
<feature type="domain" description="Cytochrome c" evidence="5">
    <location>
        <begin position="34"/>
        <end position="122"/>
    </location>
</feature>
<dbReference type="RefSeq" id="WP_242935423.1">
    <property type="nucleotide sequence ID" value="NZ_AP025028.1"/>
</dbReference>
<evidence type="ECO:0000256" key="3">
    <source>
        <dbReference type="ARBA" id="ARBA00023004"/>
    </source>
</evidence>
<name>A0ABM7UIZ1_9LEPT</name>
<dbReference type="InterPro" id="IPR009056">
    <property type="entry name" value="Cyt_c-like_dom"/>
</dbReference>
<proteinExistence type="predicted"/>
<keyword evidence="7" id="KW-1185">Reference proteome</keyword>
<dbReference type="SUPFAM" id="SSF46626">
    <property type="entry name" value="Cytochrome c"/>
    <property type="match status" value="1"/>
</dbReference>
<evidence type="ECO:0000313" key="6">
    <source>
        <dbReference type="EMBL" id="BDA78738.1"/>
    </source>
</evidence>
<keyword evidence="3 4" id="KW-0408">Iron</keyword>
<dbReference type="Proteomes" id="UP000245263">
    <property type="component" value="Chromosome 1"/>
</dbReference>
<sequence>MIERQKEKGFRFLSVIFLVSASSVMQSCNSVEDLELTKGKEIFEKYCILCHGSEGLGNGKLANGKNVKPANLQISKLTDEEKYQIITKGGQAVGRSSFMPPWGQEFSHSDLKSLIRYINTLKKQ</sequence>
<gene>
    <name evidence="6" type="ORF">LPTSP3_g16680</name>
</gene>
<keyword evidence="1 4" id="KW-0349">Heme</keyword>
<evidence type="ECO:0000259" key="5">
    <source>
        <dbReference type="PROSITE" id="PS51007"/>
    </source>
</evidence>
<dbReference type="Pfam" id="PF13442">
    <property type="entry name" value="Cytochrome_CBB3"/>
    <property type="match status" value="1"/>
</dbReference>
<reference evidence="6 7" key="1">
    <citation type="submission" date="2021-08" db="EMBL/GenBank/DDBJ databases">
        <title>Complete genome sequence of Leptospira kobayashii strain E30.</title>
        <authorList>
            <person name="Nakao R."/>
            <person name="Nakamura S."/>
            <person name="Masuzawa T."/>
            <person name="Koizumi N."/>
        </authorList>
    </citation>
    <scope>NUCLEOTIDE SEQUENCE [LARGE SCALE GENOMIC DNA]</scope>
    <source>
        <strain evidence="6 7">E30</strain>
    </source>
</reference>
<accession>A0ABM7UIZ1</accession>
<dbReference type="PROSITE" id="PS51007">
    <property type="entry name" value="CYTC"/>
    <property type="match status" value="1"/>
</dbReference>
<protein>
    <submittedName>
        <fullName evidence="6">Cytochrome c</fullName>
    </submittedName>
</protein>
<keyword evidence="2 4" id="KW-0479">Metal-binding</keyword>
<dbReference type="InterPro" id="IPR036909">
    <property type="entry name" value="Cyt_c-like_dom_sf"/>
</dbReference>